<dbReference type="InterPro" id="IPR019921">
    <property type="entry name" value="Lucif-like_OxRdtase_Rv2161c"/>
</dbReference>
<evidence type="ECO:0000313" key="7">
    <source>
        <dbReference type="EMBL" id="CAB4952170.1"/>
    </source>
</evidence>
<dbReference type="EMBL" id="CAFBNJ010000038">
    <property type="protein sequence ID" value="CAB4952170.1"/>
    <property type="molecule type" value="Genomic_DNA"/>
</dbReference>
<dbReference type="EMBL" id="CAEZTY010000046">
    <property type="protein sequence ID" value="CAB4588988.1"/>
    <property type="molecule type" value="Genomic_DNA"/>
</dbReference>
<proteinExistence type="predicted"/>
<dbReference type="InterPro" id="IPR050564">
    <property type="entry name" value="F420-G6PD/mer"/>
</dbReference>
<gene>
    <name evidence="3" type="ORF">UFOPK1762_01217</name>
    <name evidence="4" type="ORF">UFOPK1906_00921</name>
    <name evidence="5" type="ORF">UFOPK2624_00470</name>
    <name evidence="6" type="ORF">UFOPK2969_00168</name>
    <name evidence="2" type="ORF">UFOPK3331_00698</name>
    <name evidence="7" type="ORF">UFOPK3785_00905</name>
</gene>
<evidence type="ECO:0000313" key="3">
    <source>
        <dbReference type="EMBL" id="CAB4588988.1"/>
    </source>
</evidence>
<feature type="domain" description="Luciferase-like" evidence="1">
    <location>
        <begin position="11"/>
        <end position="225"/>
    </location>
</feature>
<evidence type="ECO:0000313" key="5">
    <source>
        <dbReference type="EMBL" id="CAB4699713.1"/>
    </source>
</evidence>
<dbReference type="EMBL" id="CAEZVC010000049">
    <property type="protein sequence ID" value="CAB4622780.1"/>
    <property type="molecule type" value="Genomic_DNA"/>
</dbReference>
<dbReference type="EMBL" id="CAESAL010000017">
    <property type="protein sequence ID" value="CAB4337497.1"/>
    <property type="molecule type" value="Genomic_DNA"/>
</dbReference>
<accession>A0A6J5Z8X5</accession>
<evidence type="ECO:0000313" key="6">
    <source>
        <dbReference type="EMBL" id="CAB4782140.1"/>
    </source>
</evidence>
<dbReference type="NCBIfam" id="TIGR03619">
    <property type="entry name" value="F420_Rv2161c"/>
    <property type="match status" value="1"/>
</dbReference>
<dbReference type="InterPro" id="IPR011251">
    <property type="entry name" value="Luciferase-like_dom"/>
</dbReference>
<dbReference type="EMBL" id="CAEZXY010000012">
    <property type="protein sequence ID" value="CAB4699713.1"/>
    <property type="molecule type" value="Genomic_DNA"/>
</dbReference>
<evidence type="ECO:0000313" key="2">
    <source>
        <dbReference type="EMBL" id="CAB4337497.1"/>
    </source>
</evidence>
<sequence length="301" mass="32376">MTSAIKVRVGIGLGTLSGAASPDRFASIVDRCESLGFDSLWMSERIGAETPDPMIALAIAAGRTTRMKLGTSVLVLPGRNPIILAKEMATLDALSGGRFLPAVGLGAVDPPEQRAFGVERRERGRRHDEALALMRACWTGEVISHHGEFFSVDDVQVLPRPTQSRLDVWLGGIAPSELRRVGRVGDGWLPSFCSPADVAEAIPVIEAAAAEFGRTMDPQHYGALISYSDGPLPQRFVDMIERRRPGLDPRSIIPTRDALPSLLKEFIDAGASKFVIIPLVGDADPDSELSALAESLLPFET</sequence>
<reference evidence="2" key="1">
    <citation type="submission" date="2020-05" db="EMBL/GenBank/DDBJ databases">
        <authorList>
            <person name="Chiriac C."/>
            <person name="Salcher M."/>
            <person name="Ghai R."/>
            <person name="Kavagutti S V."/>
        </authorList>
    </citation>
    <scope>NUCLEOTIDE SEQUENCE</scope>
</reference>
<dbReference type="GO" id="GO:0016705">
    <property type="term" value="F:oxidoreductase activity, acting on paired donors, with incorporation or reduction of molecular oxygen"/>
    <property type="evidence" value="ECO:0007669"/>
    <property type="project" value="InterPro"/>
</dbReference>
<protein>
    <submittedName>
        <fullName evidence="2">Unannotated protein</fullName>
    </submittedName>
</protein>
<dbReference type="Gene3D" id="3.20.20.30">
    <property type="entry name" value="Luciferase-like domain"/>
    <property type="match status" value="1"/>
</dbReference>
<dbReference type="Pfam" id="PF00296">
    <property type="entry name" value="Bac_luciferase"/>
    <property type="match status" value="1"/>
</dbReference>
<evidence type="ECO:0000313" key="4">
    <source>
        <dbReference type="EMBL" id="CAB4622780.1"/>
    </source>
</evidence>
<dbReference type="PANTHER" id="PTHR43244">
    <property type="match status" value="1"/>
</dbReference>
<organism evidence="2">
    <name type="scientific">freshwater metagenome</name>
    <dbReference type="NCBI Taxonomy" id="449393"/>
    <lineage>
        <taxon>unclassified sequences</taxon>
        <taxon>metagenomes</taxon>
        <taxon>ecological metagenomes</taxon>
    </lineage>
</organism>
<name>A0A6J5Z8X5_9ZZZZ</name>
<dbReference type="InterPro" id="IPR036661">
    <property type="entry name" value="Luciferase-like_sf"/>
</dbReference>
<dbReference type="EMBL" id="CAFAAD010000007">
    <property type="protein sequence ID" value="CAB4782140.1"/>
    <property type="molecule type" value="Genomic_DNA"/>
</dbReference>
<dbReference type="PANTHER" id="PTHR43244:SF2">
    <property type="entry name" value="CONSERVED HYPOTHETICAL ALANINE AND PROLINE-RICH PROTEIN"/>
    <property type="match status" value="1"/>
</dbReference>
<dbReference type="SUPFAM" id="SSF51679">
    <property type="entry name" value="Bacterial luciferase-like"/>
    <property type="match status" value="1"/>
</dbReference>
<evidence type="ECO:0000259" key="1">
    <source>
        <dbReference type="Pfam" id="PF00296"/>
    </source>
</evidence>
<dbReference type="AlphaFoldDB" id="A0A6J5Z8X5"/>